<sequence>MGFASLGESENEQCGGPRCESQWWGRIRLETGSGCSGSESCRRGGASRTGADAADLVLGLGLEYSMLVTAFLNWTMIVCPPTSGALLFCVVTAFPFLPRMRRKPTCLPKVSRPICLHLSHSSSIPILSSNSDHTIKVVRVLIDAPVVGADVVMVATVVVAVGVPPGFWCNFCNSLGHHAPMCPQCSAPPFAAYHAFPLGAVNDLTWYFDIGATHHMTNHGAAFHDPAPYNDLAYGLSPCDPTRPPTVPGSLSTRHLDPHMAPASSSLGLPITFVAIQPSDSASELQLVSISSAAALQPTTPQALPLSMHPMNIRLCTGHSKPKDFIDGNVRCLHPHALTTSVSDLVEPTCFT</sequence>
<evidence type="ECO:0000313" key="2">
    <source>
        <dbReference type="EMBL" id="KAB2612776.1"/>
    </source>
</evidence>
<accession>A0A5N5GBH5</accession>
<keyword evidence="3" id="KW-1185">Reference proteome</keyword>
<evidence type="ECO:0000256" key="1">
    <source>
        <dbReference type="SAM" id="Phobius"/>
    </source>
</evidence>
<reference evidence="3" key="2">
    <citation type="submission" date="2019-10" db="EMBL/GenBank/DDBJ databases">
        <title>A de novo genome assembly of a pear dwarfing rootstock.</title>
        <authorList>
            <person name="Wang F."/>
            <person name="Wang J."/>
            <person name="Li S."/>
            <person name="Zhang Y."/>
            <person name="Fang M."/>
            <person name="Ma L."/>
            <person name="Zhao Y."/>
            <person name="Jiang S."/>
        </authorList>
    </citation>
    <scope>NUCLEOTIDE SEQUENCE [LARGE SCALE GENOMIC DNA]</scope>
</reference>
<name>A0A5N5GBH5_9ROSA</name>
<comment type="caution">
    <text evidence="2">The sequence shown here is derived from an EMBL/GenBank/DDBJ whole genome shotgun (WGS) entry which is preliminary data.</text>
</comment>
<dbReference type="EMBL" id="SMOL01000458">
    <property type="protein sequence ID" value="KAB2612776.1"/>
    <property type="molecule type" value="Genomic_DNA"/>
</dbReference>
<dbReference type="Proteomes" id="UP000327157">
    <property type="component" value="Chromosome 9"/>
</dbReference>
<reference evidence="2 3" key="1">
    <citation type="submission" date="2019-09" db="EMBL/GenBank/DDBJ databases">
        <authorList>
            <person name="Ou C."/>
        </authorList>
    </citation>
    <scope>NUCLEOTIDE SEQUENCE [LARGE SCALE GENOMIC DNA]</scope>
    <source>
        <strain evidence="2">S2</strain>
        <tissue evidence="2">Leaf</tissue>
    </source>
</reference>
<keyword evidence="1" id="KW-0812">Transmembrane</keyword>
<feature type="transmembrane region" description="Helical" evidence="1">
    <location>
        <begin position="71"/>
        <end position="97"/>
    </location>
</feature>
<proteinExistence type="predicted"/>
<protein>
    <submittedName>
        <fullName evidence="2">GDSL esterase/lipase 5-like</fullName>
    </submittedName>
</protein>
<evidence type="ECO:0000313" key="3">
    <source>
        <dbReference type="Proteomes" id="UP000327157"/>
    </source>
</evidence>
<gene>
    <name evidence="2" type="ORF">D8674_035092</name>
</gene>
<keyword evidence="1" id="KW-0472">Membrane</keyword>
<organism evidence="2 3">
    <name type="scientific">Pyrus ussuriensis x Pyrus communis</name>
    <dbReference type="NCBI Taxonomy" id="2448454"/>
    <lineage>
        <taxon>Eukaryota</taxon>
        <taxon>Viridiplantae</taxon>
        <taxon>Streptophyta</taxon>
        <taxon>Embryophyta</taxon>
        <taxon>Tracheophyta</taxon>
        <taxon>Spermatophyta</taxon>
        <taxon>Magnoliopsida</taxon>
        <taxon>eudicotyledons</taxon>
        <taxon>Gunneridae</taxon>
        <taxon>Pentapetalae</taxon>
        <taxon>rosids</taxon>
        <taxon>fabids</taxon>
        <taxon>Rosales</taxon>
        <taxon>Rosaceae</taxon>
        <taxon>Amygdaloideae</taxon>
        <taxon>Maleae</taxon>
        <taxon>Pyrus</taxon>
    </lineage>
</organism>
<keyword evidence="1" id="KW-1133">Transmembrane helix</keyword>
<reference evidence="2 3" key="3">
    <citation type="submission" date="2019-11" db="EMBL/GenBank/DDBJ databases">
        <title>A de novo genome assembly of a pear dwarfing rootstock.</title>
        <authorList>
            <person name="Wang F."/>
            <person name="Wang J."/>
            <person name="Li S."/>
            <person name="Zhang Y."/>
            <person name="Fang M."/>
            <person name="Ma L."/>
            <person name="Zhao Y."/>
            <person name="Jiang S."/>
        </authorList>
    </citation>
    <scope>NUCLEOTIDE SEQUENCE [LARGE SCALE GENOMIC DNA]</scope>
    <source>
        <strain evidence="2">S2</strain>
        <tissue evidence="2">Leaf</tissue>
    </source>
</reference>
<dbReference type="AlphaFoldDB" id="A0A5N5GBH5"/>